<proteinExistence type="predicted"/>
<dbReference type="PANTHER" id="PTHR10166">
    <property type="entry name" value="VOLTAGE-DEPENDENT CALCIUM CHANNEL SUBUNIT ALPHA-2/DELTA-RELATED"/>
    <property type="match status" value="1"/>
</dbReference>
<organism evidence="1 2">
    <name type="scientific">Ridgeia piscesae</name>
    <name type="common">Tubeworm</name>
    <dbReference type="NCBI Taxonomy" id="27915"/>
    <lineage>
        <taxon>Eukaryota</taxon>
        <taxon>Metazoa</taxon>
        <taxon>Spiralia</taxon>
        <taxon>Lophotrochozoa</taxon>
        <taxon>Annelida</taxon>
        <taxon>Polychaeta</taxon>
        <taxon>Sedentaria</taxon>
        <taxon>Canalipalpata</taxon>
        <taxon>Sabellida</taxon>
        <taxon>Siboglinidae</taxon>
        <taxon>Ridgeia</taxon>
    </lineage>
</organism>
<dbReference type="PANTHER" id="PTHR10166:SF66">
    <property type="entry name" value="VWFA AND CACHE DOMAIN-CONTAINING PROTEIN CG16868"/>
    <property type="match status" value="1"/>
</dbReference>
<reference evidence="1" key="1">
    <citation type="journal article" date="2023" name="Mol. Biol. Evol.">
        <title>Third-Generation Sequencing Reveals the Adaptive Role of the Epigenome in Three Deep-Sea Polychaetes.</title>
        <authorList>
            <person name="Perez M."/>
            <person name="Aroh O."/>
            <person name="Sun Y."/>
            <person name="Lan Y."/>
            <person name="Juniper S.K."/>
            <person name="Young C.R."/>
            <person name="Angers B."/>
            <person name="Qian P.Y."/>
        </authorList>
    </citation>
    <scope>NUCLEOTIDE SEQUENCE</scope>
    <source>
        <strain evidence="1">R07B-5</strain>
    </source>
</reference>
<dbReference type="GO" id="GO:0005245">
    <property type="term" value="F:voltage-gated calcium channel activity"/>
    <property type="evidence" value="ECO:0007669"/>
    <property type="project" value="TreeGrafter"/>
</dbReference>
<gene>
    <name evidence="1" type="ORF">NP493_412g00022</name>
</gene>
<dbReference type="AlphaFoldDB" id="A0AAD9NSR3"/>
<protein>
    <submittedName>
        <fullName evidence="1">Uncharacterized protein</fullName>
    </submittedName>
</protein>
<dbReference type="GO" id="GO:0005891">
    <property type="term" value="C:voltage-gated calcium channel complex"/>
    <property type="evidence" value="ECO:0007669"/>
    <property type="project" value="TreeGrafter"/>
</dbReference>
<accession>A0AAD9NSR3</accession>
<comment type="caution">
    <text evidence="1">The sequence shown here is derived from an EMBL/GenBank/DDBJ whole genome shotgun (WGS) entry which is preliminary data.</text>
</comment>
<dbReference type="InterPro" id="IPR051173">
    <property type="entry name" value="Ca_channel_alpha-2/delta"/>
</dbReference>
<dbReference type="Gene3D" id="3.30.450.20">
    <property type="entry name" value="PAS domain"/>
    <property type="match status" value="2"/>
</dbReference>
<name>A0AAD9NSR3_RIDPI</name>
<dbReference type="Proteomes" id="UP001209878">
    <property type="component" value="Unassembled WGS sequence"/>
</dbReference>
<evidence type="ECO:0000313" key="1">
    <source>
        <dbReference type="EMBL" id="KAK2181045.1"/>
    </source>
</evidence>
<sequence>MGSYYTYFNTAGGPPAVTFSVPYYDLFGLSVVVSGCLPVHHYSQLKGVVCIDRSVSDLLSDVTYFNKGELNYAFVLDGEARVLTHPLLPRPQTIRDDPLFIRLTSLERSPQALDVMTSMIRGESGNSTFVSPRVTSRGDTALQRVDVRHVLSHYFWSPVARTHFSACVVLVDGAVSVRSVVDTSRPPPFVYHRLDLTSPPHTCRHFDRVVLAGASAVKFAPTAFVDPYEYLDTEETKTTVDRYELYMSGRNSFVETYFTDGLRESVTETFRLDAILAARPAHYAIWRYIGTKAGVYRQFPGTRLRKEFDHTQEPWYKRSISMKGMTSLSTPRDDPSGTGTIVTLSHSIYQGRPSQVHSSSDPVTAVMGMDVTITFLYQQLLDSYPECSATDKTRDYCCRCFLIDNSGFIIIHKHFLDYISSEHTTNVHISVKEPVITQDLVTKNIMTQATCVNVQELRDQYYWKISLPGSANGSLFTPSYTLLDVPGTNVFVVIATGPAPALPVTCSWCDTKTDLRLCSEHRCNCPCFRRTDIYGYCNDKFFLKT</sequence>
<keyword evidence="2" id="KW-1185">Reference proteome</keyword>
<dbReference type="EMBL" id="JAODUO010000413">
    <property type="protein sequence ID" value="KAK2181045.1"/>
    <property type="molecule type" value="Genomic_DNA"/>
</dbReference>
<evidence type="ECO:0000313" key="2">
    <source>
        <dbReference type="Proteomes" id="UP001209878"/>
    </source>
</evidence>